<evidence type="ECO:0000256" key="12">
    <source>
        <dbReference type="ARBA" id="ARBA00023002"/>
    </source>
</evidence>
<dbReference type="InParanoid" id="A0A507B5R4"/>
<comment type="subcellular location">
    <subcellularLocation>
        <location evidence="2">Mitochondrion matrix</location>
    </subcellularLocation>
</comment>
<reference evidence="31 32" key="1">
    <citation type="submission" date="2019-06" db="EMBL/GenBank/DDBJ databases">
        <title>Draft genome sequence of the filamentous fungus Phialemoniopsis curvata isolated from diesel fuel.</title>
        <authorList>
            <person name="Varaljay V.A."/>
            <person name="Lyon W.J."/>
            <person name="Crouch A.L."/>
            <person name="Drake C.E."/>
            <person name="Hollomon J.M."/>
            <person name="Nadeau L.J."/>
            <person name="Nunn H.S."/>
            <person name="Stevenson B.S."/>
            <person name="Bojanowski C.L."/>
            <person name="Crookes-Goodson W.J."/>
        </authorList>
    </citation>
    <scope>NUCLEOTIDE SEQUENCE [LARGE SCALE GENOMIC DNA]</scope>
    <source>
        <strain evidence="31 32">D216</strain>
    </source>
</reference>
<comment type="catalytic activity">
    <reaction evidence="23">
        <text>butanoyl-CoA + oxidized [electron-transfer flavoprotein] + H(+) = (2E)-butenoyl-CoA + reduced [electron-transfer flavoprotein]</text>
        <dbReference type="Rhea" id="RHEA:24004"/>
        <dbReference type="Rhea" id="RHEA-COMP:10685"/>
        <dbReference type="Rhea" id="RHEA-COMP:10686"/>
        <dbReference type="ChEBI" id="CHEBI:15378"/>
        <dbReference type="ChEBI" id="CHEBI:57332"/>
        <dbReference type="ChEBI" id="CHEBI:57371"/>
        <dbReference type="ChEBI" id="CHEBI:57692"/>
        <dbReference type="ChEBI" id="CHEBI:58307"/>
    </reaction>
    <physiologicalReaction direction="left-to-right" evidence="23">
        <dbReference type="Rhea" id="RHEA:24005"/>
    </physiologicalReaction>
</comment>
<dbReference type="GeneID" id="41967895"/>
<comment type="catalytic activity">
    <reaction evidence="20">
        <text>2-methylbutanoyl-CoA + oxidized [electron-transfer flavoprotein] + H(+) = (2E)-2-methylbut-2-enoyl-CoA + reduced [electron-transfer flavoprotein]</text>
        <dbReference type="Rhea" id="RHEA:43780"/>
        <dbReference type="Rhea" id="RHEA-COMP:10685"/>
        <dbReference type="Rhea" id="RHEA-COMP:10686"/>
        <dbReference type="ChEBI" id="CHEBI:15378"/>
        <dbReference type="ChEBI" id="CHEBI:57336"/>
        <dbReference type="ChEBI" id="CHEBI:57337"/>
        <dbReference type="ChEBI" id="CHEBI:57692"/>
        <dbReference type="ChEBI" id="CHEBI:58307"/>
        <dbReference type="EC" id="1.3.8.5"/>
    </reaction>
    <physiologicalReaction direction="left-to-right" evidence="20">
        <dbReference type="Rhea" id="RHEA:43781"/>
    </physiologicalReaction>
</comment>
<evidence type="ECO:0000259" key="28">
    <source>
        <dbReference type="Pfam" id="PF00441"/>
    </source>
</evidence>
<dbReference type="SUPFAM" id="SSF56645">
    <property type="entry name" value="Acyl-CoA dehydrogenase NM domain-like"/>
    <property type="match status" value="1"/>
</dbReference>
<evidence type="ECO:0000256" key="5">
    <source>
        <dbReference type="ARBA" id="ARBA00011881"/>
    </source>
</evidence>
<evidence type="ECO:0000256" key="17">
    <source>
        <dbReference type="ARBA" id="ARBA00039850"/>
    </source>
</evidence>
<comment type="caution">
    <text evidence="31">The sequence shown here is derived from an EMBL/GenBank/DDBJ whole genome shotgun (WGS) entry which is preliminary data.</text>
</comment>
<dbReference type="GO" id="GO:0006631">
    <property type="term" value="P:fatty acid metabolic process"/>
    <property type="evidence" value="ECO:0007669"/>
    <property type="project" value="UniProtKB-KW"/>
</dbReference>
<evidence type="ECO:0000256" key="15">
    <source>
        <dbReference type="ARBA" id="ARBA00037895"/>
    </source>
</evidence>
<dbReference type="STRING" id="1093900.A0A507B5R4"/>
<evidence type="ECO:0000256" key="3">
    <source>
        <dbReference type="ARBA" id="ARBA00005198"/>
    </source>
</evidence>
<dbReference type="OrthoDB" id="10262177at2759"/>
<comment type="catalytic activity">
    <reaction evidence="22">
        <text>(2R)-2-methylbutanoyl-CoA + oxidized [electron-transfer flavoprotein] + H(+) = ethylacryloyl-CoA + reduced [electron-transfer flavoprotein]</text>
        <dbReference type="Rhea" id="RHEA:65296"/>
        <dbReference type="Rhea" id="RHEA-COMP:10685"/>
        <dbReference type="Rhea" id="RHEA-COMP:10686"/>
        <dbReference type="ChEBI" id="CHEBI:15378"/>
        <dbReference type="ChEBI" id="CHEBI:57692"/>
        <dbReference type="ChEBI" id="CHEBI:58307"/>
        <dbReference type="ChEBI" id="CHEBI:156439"/>
        <dbReference type="ChEBI" id="CHEBI:156440"/>
    </reaction>
    <physiologicalReaction direction="left-to-right" evidence="22">
        <dbReference type="Rhea" id="RHEA:65297"/>
    </physiologicalReaction>
</comment>
<dbReference type="PROSITE" id="PS00072">
    <property type="entry name" value="ACYL_COA_DH_1"/>
    <property type="match status" value="1"/>
</dbReference>
<name>A0A507B5R4_9PEZI</name>
<keyword evidence="14" id="KW-0496">Mitochondrion</keyword>
<evidence type="ECO:0000256" key="1">
    <source>
        <dbReference type="ARBA" id="ARBA00001974"/>
    </source>
</evidence>
<evidence type="ECO:0000256" key="8">
    <source>
        <dbReference type="ARBA" id="ARBA00022827"/>
    </source>
</evidence>
<dbReference type="Proteomes" id="UP000319257">
    <property type="component" value="Unassembled WGS sequence"/>
</dbReference>
<dbReference type="Pfam" id="PF00441">
    <property type="entry name" value="Acyl-CoA_dh_1"/>
    <property type="match status" value="1"/>
</dbReference>
<dbReference type="SUPFAM" id="SSF47203">
    <property type="entry name" value="Acyl-CoA dehydrogenase C-terminal domain-like"/>
    <property type="match status" value="1"/>
</dbReference>
<evidence type="ECO:0000256" key="24">
    <source>
        <dbReference type="ARBA" id="ARBA00049192"/>
    </source>
</evidence>
<dbReference type="EMBL" id="SKBQ01000002">
    <property type="protein sequence ID" value="TPX14054.1"/>
    <property type="molecule type" value="Genomic_DNA"/>
</dbReference>
<evidence type="ECO:0000256" key="11">
    <source>
        <dbReference type="ARBA" id="ARBA00022990"/>
    </source>
</evidence>
<evidence type="ECO:0000256" key="16">
    <source>
        <dbReference type="ARBA" id="ARBA00039036"/>
    </source>
</evidence>
<comment type="cofactor">
    <cofactor evidence="1 27">
        <name>FAD</name>
        <dbReference type="ChEBI" id="CHEBI:57692"/>
    </cofactor>
</comment>
<comment type="catalytic activity">
    <reaction evidence="26">
        <text>2-methylpropanoyl-CoA + oxidized [electron-transfer flavoprotein] + H(+) = 2-methylpropenoyl-CoA + reduced [electron-transfer flavoprotein]</text>
        <dbReference type="Rhea" id="RHEA:44180"/>
        <dbReference type="Rhea" id="RHEA-COMP:10685"/>
        <dbReference type="Rhea" id="RHEA-COMP:10686"/>
        <dbReference type="ChEBI" id="CHEBI:15378"/>
        <dbReference type="ChEBI" id="CHEBI:57338"/>
        <dbReference type="ChEBI" id="CHEBI:57692"/>
        <dbReference type="ChEBI" id="CHEBI:58307"/>
        <dbReference type="ChEBI" id="CHEBI:62500"/>
    </reaction>
    <physiologicalReaction direction="left-to-right" evidence="26">
        <dbReference type="Rhea" id="RHEA:44181"/>
    </physiologicalReaction>
</comment>
<dbReference type="InterPro" id="IPR013786">
    <property type="entry name" value="AcylCoA_DH/ox_N"/>
</dbReference>
<evidence type="ECO:0000256" key="19">
    <source>
        <dbReference type="ARBA" id="ARBA00042821"/>
    </source>
</evidence>
<gene>
    <name evidence="31" type="ORF">E0L32_000448</name>
</gene>
<evidence type="ECO:0000256" key="22">
    <source>
        <dbReference type="ARBA" id="ARBA00048592"/>
    </source>
</evidence>
<evidence type="ECO:0000313" key="32">
    <source>
        <dbReference type="Proteomes" id="UP000319257"/>
    </source>
</evidence>
<feature type="domain" description="Acyl-CoA oxidase/dehydrogenase middle" evidence="29">
    <location>
        <begin position="182"/>
        <end position="277"/>
    </location>
</feature>
<feature type="domain" description="Acyl-CoA dehydrogenase/oxidase C-terminal" evidence="28">
    <location>
        <begin position="289"/>
        <end position="438"/>
    </location>
</feature>
<evidence type="ECO:0000256" key="18">
    <source>
        <dbReference type="ARBA" id="ARBA00041537"/>
    </source>
</evidence>
<dbReference type="GO" id="GO:0046395">
    <property type="term" value="P:carboxylic acid catabolic process"/>
    <property type="evidence" value="ECO:0007669"/>
    <property type="project" value="UniProtKB-ARBA"/>
</dbReference>
<dbReference type="GO" id="GO:0005759">
    <property type="term" value="C:mitochondrial matrix"/>
    <property type="evidence" value="ECO:0007669"/>
    <property type="project" value="UniProtKB-SubCell"/>
</dbReference>
<keyword evidence="32" id="KW-1185">Reference proteome</keyword>
<comment type="catalytic activity">
    <reaction evidence="25">
        <text>(2S)-2-methylbutanoyl-CoA + oxidized [electron-transfer flavoprotein] + H(+) = (2E)-2-methylbut-2-enoyl-CoA + reduced [electron-transfer flavoprotein]</text>
        <dbReference type="Rhea" id="RHEA:48256"/>
        <dbReference type="Rhea" id="RHEA-COMP:10685"/>
        <dbReference type="Rhea" id="RHEA-COMP:10686"/>
        <dbReference type="ChEBI" id="CHEBI:15378"/>
        <dbReference type="ChEBI" id="CHEBI:57337"/>
        <dbReference type="ChEBI" id="CHEBI:57692"/>
        <dbReference type="ChEBI" id="CHEBI:58307"/>
        <dbReference type="ChEBI" id="CHEBI:88166"/>
    </reaction>
    <physiologicalReaction direction="left-to-right" evidence="25">
        <dbReference type="Rhea" id="RHEA:48257"/>
    </physiologicalReaction>
</comment>
<keyword evidence="11" id="KW-0007">Acetylation</keyword>
<dbReference type="PANTHER" id="PTHR43884:SF1">
    <property type="entry name" value="SHORT_BRANCHED CHAIN SPECIFIC ACYL-COA DEHYDROGENASE, MITOCHONDRIAL"/>
    <property type="match status" value="1"/>
</dbReference>
<dbReference type="InterPro" id="IPR006091">
    <property type="entry name" value="Acyl-CoA_Oxase/DH_mid-dom"/>
</dbReference>
<dbReference type="EC" id="1.3.8.5" evidence="16"/>
<keyword evidence="9" id="KW-0276">Fatty acid metabolism</keyword>
<dbReference type="InterPro" id="IPR036250">
    <property type="entry name" value="AcylCo_DH-like_C"/>
</dbReference>
<dbReference type="FunFam" id="1.20.140.10:FF:000002">
    <property type="entry name" value="Acyl-CoA dehydrogenase short/branched chain"/>
    <property type="match status" value="1"/>
</dbReference>
<dbReference type="FunFam" id="2.40.110.10:FF:000001">
    <property type="entry name" value="Acyl-CoA dehydrogenase, mitochondrial"/>
    <property type="match status" value="1"/>
</dbReference>
<dbReference type="GO" id="GO:0050660">
    <property type="term" value="F:flavin adenine dinucleotide binding"/>
    <property type="evidence" value="ECO:0007669"/>
    <property type="project" value="InterPro"/>
</dbReference>
<proteinExistence type="inferred from homology"/>
<evidence type="ECO:0000256" key="2">
    <source>
        <dbReference type="ARBA" id="ARBA00004305"/>
    </source>
</evidence>
<dbReference type="CDD" id="cd01158">
    <property type="entry name" value="SCAD_SBCAD"/>
    <property type="match status" value="1"/>
</dbReference>
<evidence type="ECO:0000256" key="21">
    <source>
        <dbReference type="ARBA" id="ARBA00048307"/>
    </source>
</evidence>
<dbReference type="Pfam" id="PF02770">
    <property type="entry name" value="Acyl-CoA_dh_M"/>
    <property type="match status" value="1"/>
</dbReference>
<dbReference type="InterPro" id="IPR009075">
    <property type="entry name" value="AcylCo_DH/oxidase_C"/>
</dbReference>
<evidence type="ECO:0000256" key="7">
    <source>
        <dbReference type="ARBA" id="ARBA00022630"/>
    </source>
</evidence>
<dbReference type="Gene3D" id="1.20.140.10">
    <property type="entry name" value="Butyryl-CoA Dehydrogenase, subunit A, domain 3"/>
    <property type="match status" value="1"/>
</dbReference>
<dbReference type="FunFam" id="1.10.540.10:FF:000012">
    <property type="entry name" value="Acyl-CoA dehydrogenase short/branched chain"/>
    <property type="match status" value="1"/>
</dbReference>
<evidence type="ECO:0000256" key="6">
    <source>
        <dbReference type="ARBA" id="ARBA00022553"/>
    </source>
</evidence>
<accession>A0A507B5R4</accession>
<dbReference type="InterPro" id="IPR046373">
    <property type="entry name" value="Acyl-CoA_Oxase/DH_mid-dom_sf"/>
</dbReference>
<keyword evidence="6" id="KW-0597">Phosphoprotein</keyword>
<keyword evidence="7 27" id="KW-0285">Flavoprotein</keyword>
<keyword evidence="8 27" id="KW-0274">FAD</keyword>
<feature type="domain" description="Acyl-CoA dehydrogenase/oxidase N-terminal" evidence="30">
    <location>
        <begin position="67"/>
        <end position="177"/>
    </location>
</feature>
<evidence type="ECO:0000256" key="4">
    <source>
        <dbReference type="ARBA" id="ARBA00009347"/>
    </source>
</evidence>
<evidence type="ECO:0000259" key="29">
    <source>
        <dbReference type="Pfam" id="PF02770"/>
    </source>
</evidence>
<keyword evidence="13" id="KW-0443">Lipid metabolism</keyword>
<dbReference type="GO" id="GO:0003853">
    <property type="term" value="F:short-chain 2-methyl fatty acyl-CoA dehydrogenase activity"/>
    <property type="evidence" value="ECO:0007669"/>
    <property type="project" value="UniProtKB-EC"/>
</dbReference>
<comment type="subunit">
    <text evidence="5">Homotetramer.</text>
</comment>
<dbReference type="RefSeq" id="XP_030995765.1">
    <property type="nucleotide sequence ID" value="XM_031138903.1"/>
</dbReference>
<keyword evidence="12 27" id="KW-0560">Oxidoreductase</keyword>
<evidence type="ECO:0000256" key="27">
    <source>
        <dbReference type="RuleBase" id="RU362125"/>
    </source>
</evidence>
<dbReference type="AlphaFoldDB" id="A0A507B5R4"/>
<comment type="catalytic activity">
    <reaction evidence="24">
        <text>hexanoyl-CoA + oxidized [electron-transfer flavoprotein] + H(+) = (2E)-hexenoyl-CoA + reduced [electron-transfer flavoprotein]</text>
        <dbReference type="Rhea" id="RHEA:43464"/>
        <dbReference type="Rhea" id="RHEA-COMP:10685"/>
        <dbReference type="Rhea" id="RHEA-COMP:10686"/>
        <dbReference type="ChEBI" id="CHEBI:15378"/>
        <dbReference type="ChEBI" id="CHEBI:57692"/>
        <dbReference type="ChEBI" id="CHEBI:58307"/>
        <dbReference type="ChEBI" id="CHEBI:62077"/>
        <dbReference type="ChEBI" id="CHEBI:62620"/>
    </reaction>
    <physiologicalReaction direction="left-to-right" evidence="24">
        <dbReference type="Rhea" id="RHEA:43465"/>
    </physiologicalReaction>
</comment>
<evidence type="ECO:0000256" key="20">
    <source>
        <dbReference type="ARBA" id="ARBA00048235"/>
    </source>
</evidence>
<evidence type="ECO:0000256" key="10">
    <source>
        <dbReference type="ARBA" id="ARBA00022946"/>
    </source>
</evidence>
<dbReference type="InterPro" id="IPR006089">
    <property type="entry name" value="Acyl-CoA_DH_CS"/>
</dbReference>
<dbReference type="Pfam" id="PF02771">
    <property type="entry name" value="Acyl-CoA_dh_N"/>
    <property type="match status" value="1"/>
</dbReference>
<evidence type="ECO:0000256" key="25">
    <source>
        <dbReference type="ARBA" id="ARBA00049552"/>
    </source>
</evidence>
<protein>
    <recommendedName>
        <fullName evidence="17">Short/branched chain specific acyl-CoA dehydrogenase, mitochondrial</fullName>
        <ecNumber evidence="16">1.3.8.5</ecNumber>
    </recommendedName>
    <alternativeName>
        <fullName evidence="19">2-methyl branched chain acyl-CoA dehydrogenase</fullName>
    </alternativeName>
    <alternativeName>
        <fullName evidence="18">2-methylbutyryl-coenzyme A dehydrogenase</fullName>
    </alternativeName>
</protein>
<dbReference type="InterPro" id="IPR009100">
    <property type="entry name" value="AcylCoA_DH/oxidase_NM_dom_sf"/>
</dbReference>
<comment type="similarity">
    <text evidence="4 27">Belongs to the acyl-CoA dehydrogenase family.</text>
</comment>
<comment type="pathway">
    <text evidence="3">Lipid metabolism; mitochondrial fatty acid beta-oxidation.</text>
</comment>
<dbReference type="InterPro" id="IPR037069">
    <property type="entry name" value="AcylCoA_DH/ox_N_sf"/>
</dbReference>
<dbReference type="PROSITE" id="PS00073">
    <property type="entry name" value="ACYL_COA_DH_2"/>
    <property type="match status" value="1"/>
</dbReference>
<comment type="pathway">
    <text evidence="15">Amino-acid degradation; L-isoleucine degradation.</text>
</comment>
<dbReference type="PANTHER" id="PTHR43884">
    <property type="entry name" value="ACYL-COA DEHYDROGENASE"/>
    <property type="match status" value="1"/>
</dbReference>
<evidence type="ECO:0000256" key="9">
    <source>
        <dbReference type="ARBA" id="ARBA00022832"/>
    </source>
</evidence>
<dbReference type="Gene3D" id="2.40.110.10">
    <property type="entry name" value="Butyryl-CoA Dehydrogenase, subunit A, domain 2"/>
    <property type="match status" value="1"/>
</dbReference>
<evidence type="ECO:0000259" key="30">
    <source>
        <dbReference type="Pfam" id="PF02771"/>
    </source>
</evidence>
<evidence type="ECO:0000256" key="26">
    <source>
        <dbReference type="ARBA" id="ARBA00051903"/>
    </source>
</evidence>
<evidence type="ECO:0000256" key="13">
    <source>
        <dbReference type="ARBA" id="ARBA00023098"/>
    </source>
</evidence>
<evidence type="ECO:0000256" key="23">
    <source>
        <dbReference type="ARBA" id="ARBA00049096"/>
    </source>
</evidence>
<evidence type="ECO:0000256" key="14">
    <source>
        <dbReference type="ARBA" id="ARBA00023128"/>
    </source>
</evidence>
<dbReference type="Gene3D" id="1.10.540.10">
    <property type="entry name" value="Acyl-CoA dehydrogenase/oxidase, N-terminal domain"/>
    <property type="match status" value="1"/>
</dbReference>
<comment type="catalytic activity">
    <reaction evidence="21">
        <text>valproyl-CoA + oxidized [electron-transfer flavoprotein] + H(+) = (2E)-2-propylpent-2-enoyl-CoA + reduced [electron-transfer flavoprotein]</text>
        <dbReference type="Rhea" id="RHEA:65344"/>
        <dbReference type="Rhea" id="RHEA-COMP:10685"/>
        <dbReference type="Rhea" id="RHEA-COMP:10686"/>
        <dbReference type="ChEBI" id="CHEBI:15378"/>
        <dbReference type="ChEBI" id="CHEBI:57692"/>
        <dbReference type="ChEBI" id="CHEBI:58307"/>
        <dbReference type="ChEBI" id="CHEBI:156457"/>
        <dbReference type="ChEBI" id="CHEBI:156458"/>
    </reaction>
    <physiologicalReaction direction="left-to-right" evidence="21">
        <dbReference type="Rhea" id="RHEA:65345"/>
    </physiologicalReaction>
</comment>
<organism evidence="31 32">
    <name type="scientific">Thyridium curvatum</name>
    <dbReference type="NCBI Taxonomy" id="1093900"/>
    <lineage>
        <taxon>Eukaryota</taxon>
        <taxon>Fungi</taxon>
        <taxon>Dikarya</taxon>
        <taxon>Ascomycota</taxon>
        <taxon>Pezizomycotina</taxon>
        <taxon>Sordariomycetes</taxon>
        <taxon>Sordariomycetidae</taxon>
        <taxon>Thyridiales</taxon>
        <taxon>Thyridiaceae</taxon>
        <taxon>Thyridium</taxon>
    </lineage>
</organism>
<sequence>MSSSIARALRPALKRGQQAVSASGLSAVSRTCRPARTASRLQCSARALSTTPARRSDFVPTPLSHLSETEAAMKEAVGKFANDVILPKTRDMDEAEAMDPAVVEQLFEQGLMGIEIPEEFGGAGMNFTSAIIGIEELARIDPSVSVMVDVHNTLVNTAVLKYGSEALKKKWLPRLATDTVGSFCLSEPVSGSDAFAMATKATETEGGFKLNGGKMWITNSMEANFFIVFANLDPSKGYKGITAFVVEKGTKGFEIAKKEKKLGIRASSTCVITFDDVEIPKENLLGERGQGYKYAISLLNEGRIGIAAQMTGLALGAWENAVKYCWNDRKQFGQYIGEFQGMQHQIAQSYVEIEAARALVFNAARKKEAGEDFVRDAAMAKLYASQVAGRVSGLAVEWMGGMGFVREGLAEKFFRDSKIGAIYEGTSNIQLNTIAKSLQKDYTS</sequence>
<keyword evidence="10" id="KW-0809">Transit peptide</keyword>
<evidence type="ECO:0000313" key="31">
    <source>
        <dbReference type="EMBL" id="TPX14054.1"/>
    </source>
</evidence>